<organism evidence="2 3">
    <name type="scientific">Alcanivorax jadensis T9</name>
    <dbReference type="NCBI Taxonomy" id="1177181"/>
    <lineage>
        <taxon>Bacteria</taxon>
        <taxon>Pseudomonadati</taxon>
        <taxon>Pseudomonadota</taxon>
        <taxon>Gammaproteobacteria</taxon>
        <taxon>Oceanospirillales</taxon>
        <taxon>Alcanivoracaceae</taxon>
        <taxon>Alcanivorax</taxon>
    </lineage>
</organism>
<keyword evidence="1" id="KW-0732">Signal</keyword>
<protein>
    <submittedName>
        <fullName evidence="2">Metal-binding protein</fullName>
    </submittedName>
</protein>
<name>A0ABR4WG22_9GAMM</name>
<reference evidence="2 3" key="1">
    <citation type="submission" date="2012-09" db="EMBL/GenBank/DDBJ databases">
        <title>Genome Sequence of alkane-degrading Bacterium Alcanivorax jadensis T9.</title>
        <authorList>
            <person name="Lai Q."/>
            <person name="Shao Z."/>
        </authorList>
    </citation>
    <scope>NUCLEOTIDE SEQUENCE [LARGE SCALE GENOMIC DNA]</scope>
    <source>
        <strain evidence="2 3">T9</strain>
    </source>
</reference>
<feature type="chain" id="PRO_5047365400" evidence="1">
    <location>
        <begin position="18"/>
        <end position="167"/>
    </location>
</feature>
<dbReference type="Proteomes" id="UP000029443">
    <property type="component" value="Unassembled WGS sequence"/>
</dbReference>
<dbReference type="PROSITE" id="PS51257">
    <property type="entry name" value="PROKAR_LIPOPROTEIN"/>
    <property type="match status" value="1"/>
</dbReference>
<feature type="signal peptide" evidence="1">
    <location>
        <begin position="1"/>
        <end position="17"/>
    </location>
</feature>
<keyword evidence="3" id="KW-1185">Reference proteome</keyword>
<proteinExistence type="predicted"/>
<sequence>MKVFAAFLLAFLVAACGDDGPPQPQATEAAPAATEEAKTASTDKVMEVYKSPTCGCCGAWVDHMKDNGYQVVVHEQQNLQSIKEKAGILPGQGSCHTAFIGDYVIEGHVPASDVDRLLAERPDAKGLTVPGMPVGSPGMEMGDRKDAYDVLLFDEDGTQVFSHHPGN</sequence>
<dbReference type="RefSeq" id="WP_035245313.1">
    <property type="nucleotide sequence ID" value="NZ_ARXU01000002.1"/>
</dbReference>
<gene>
    <name evidence="2" type="ORF">T9A_00818</name>
</gene>
<dbReference type="Pfam" id="PF04214">
    <property type="entry name" value="DUF411"/>
    <property type="match status" value="1"/>
</dbReference>
<evidence type="ECO:0000256" key="1">
    <source>
        <dbReference type="SAM" id="SignalP"/>
    </source>
</evidence>
<accession>A0ABR4WG22</accession>
<comment type="caution">
    <text evidence="2">The sequence shown here is derived from an EMBL/GenBank/DDBJ whole genome shotgun (WGS) entry which is preliminary data.</text>
</comment>
<dbReference type="EMBL" id="ARXU01000002">
    <property type="protein sequence ID" value="KGD62527.1"/>
    <property type="molecule type" value="Genomic_DNA"/>
</dbReference>
<evidence type="ECO:0000313" key="2">
    <source>
        <dbReference type="EMBL" id="KGD62527.1"/>
    </source>
</evidence>
<evidence type="ECO:0000313" key="3">
    <source>
        <dbReference type="Proteomes" id="UP000029443"/>
    </source>
</evidence>
<dbReference type="InterPro" id="IPR007332">
    <property type="entry name" value="DUF411"/>
</dbReference>